<dbReference type="Proteomes" id="UP000008068">
    <property type="component" value="Unassembled WGS sequence"/>
</dbReference>
<feature type="compositionally biased region" description="Basic and acidic residues" evidence="1">
    <location>
        <begin position="137"/>
        <end position="146"/>
    </location>
</feature>
<proteinExistence type="predicted"/>
<reference evidence="3" key="1">
    <citation type="submission" date="2011-07" db="EMBL/GenBank/DDBJ databases">
        <authorList>
            <consortium name="Caenorhabditis brenneri Sequencing and Analysis Consortium"/>
            <person name="Wilson R.K."/>
        </authorList>
    </citation>
    <scope>NUCLEOTIDE SEQUENCE [LARGE SCALE GENOMIC DNA]</scope>
    <source>
        <strain evidence="3">PB2801</strain>
    </source>
</reference>
<feature type="compositionally biased region" description="Basic and acidic residues" evidence="1">
    <location>
        <begin position="89"/>
        <end position="130"/>
    </location>
</feature>
<protein>
    <submittedName>
        <fullName evidence="2">Uncharacterized protein</fullName>
    </submittedName>
</protein>
<keyword evidence="3" id="KW-1185">Reference proteome</keyword>
<feature type="region of interest" description="Disordered" evidence="1">
    <location>
        <begin position="16"/>
        <end position="190"/>
    </location>
</feature>
<evidence type="ECO:0000313" key="2">
    <source>
        <dbReference type="EMBL" id="EGT47350.1"/>
    </source>
</evidence>
<accession>G0P7U8</accession>
<sequence length="274" mass="32482">MEKVFNVEELLDDPLEVWPEKTKQQRARIEPPVPTSDKREKISFNQPPNKETEKKKSSEEFRIPILSKTKPSSQANDKDRRGSPTRPRNITEKRVHPKEARGNRRNGEIAGELSKKIDNAGRSLEISERDRKRKEERKREELERAEKRRRQERQEAEERKNAAIVRNRERNRRRKQQRKDEKQSWERGMYQQCFEQLGQRDFREELIEVTANKLCRMVQGADGTPHRELPWGQTPGRSHFRQGGDVAGSYGREPSAQRRRWETGQSGDRSHGRW</sequence>
<dbReference type="HOGENOM" id="CLU_1016449_0_0_1"/>
<evidence type="ECO:0000313" key="3">
    <source>
        <dbReference type="Proteomes" id="UP000008068"/>
    </source>
</evidence>
<feature type="compositionally biased region" description="Basic and acidic residues" evidence="1">
    <location>
        <begin position="50"/>
        <end position="62"/>
    </location>
</feature>
<feature type="compositionally biased region" description="Basic and acidic residues" evidence="1">
    <location>
        <begin position="152"/>
        <end position="161"/>
    </location>
</feature>
<feature type="compositionally biased region" description="Basic and acidic residues" evidence="1">
    <location>
        <begin position="18"/>
        <end position="29"/>
    </location>
</feature>
<name>G0P7U8_CAEBE</name>
<gene>
    <name evidence="2" type="ORF">CAEBREN_00292</name>
</gene>
<evidence type="ECO:0000256" key="1">
    <source>
        <dbReference type="SAM" id="MobiDB-lite"/>
    </source>
</evidence>
<dbReference type="InParanoid" id="G0P7U8"/>
<dbReference type="AlphaFoldDB" id="G0P7U8"/>
<dbReference type="EMBL" id="GL380121">
    <property type="protein sequence ID" value="EGT47350.1"/>
    <property type="molecule type" value="Genomic_DNA"/>
</dbReference>
<feature type="region of interest" description="Disordered" evidence="1">
    <location>
        <begin position="221"/>
        <end position="274"/>
    </location>
</feature>
<organism evidence="3">
    <name type="scientific">Caenorhabditis brenneri</name>
    <name type="common">Nematode worm</name>
    <dbReference type="NCBI Taxonomy" id="135651"/>
    <lineage>
        <taxon>Eukaryota</taxon>
        <taxon>Metazoa</taxon>
        <taxon>Ecdysozoa</taxon>
        <taxon>Nematoda</taxon>
        <taxon>Chromadorea</taxon>
        <taxon>Rhabditida</taxon>
        <taxon>Rhabditina</taxon>
        <taxon>Rhabditomorpha</taxon>
        <taxon>Rhabditoidea</taxon>
        <taxon>Rhabditidae</taxon>
        <taxon>Peloderinae</taxon>
        <taxon>Caenorhabditis</taxon>
    </lineage>
</organism>
<feature type="compositionally biased region" description="Basic and acidic residues" evidence="1">
    <location>
        <begin position="255"/>
        <end position="274"/>
    </location>
</feature>